<evidence type="ECO:0000313" key="1">
    <source>
        <dbReference type="EMBL" id="ETO08803.1"/>
    </source>
</evidence>
<sequence length="270" mass="30843">MEKRVESLLVIDVGSIIVLKNGFEEGCCDLFLIEVKRENKTMQLFWVSDCQILWQKSEQFVSVKLNELDENARGGSKNGKRYFRCRIGQGLKKTLSKVLKVSFKLNIFGPELSVERRVPSANVQQDQPKILEEKENELQKEELSKKVEKLQMNDHVEIAAGRTEMKVLDKSLAQGHDGKGKFLTRHGHGLFVTVKDIDKVFMRLSERSLYAAICSSIANLWPIQGGRTIIGSVLISVMTPSHHLNTPQNSLQCCVCDYNEEMYKKYIIRH</sequence>
<organism evidence="1 2">
    <name type="scientific">Reticulomyxa filosa</name>
    <dbReference type="NCBI Taxonomy" id="46433"/>
    <lineage>
        <taxon>Eukaryota</taxon>
        <taxon>Sar</taxon>
        <taxon>Rhizaria</taxon>
        <taxon>Retaria</taxon>
        <taxon>Foraminifera</taxon>
        <taxon>Monothalamids</taxon>
        <taxon>Reticulomyxidae</taxon>
        <taxon>Reticulomyxa</taxon>
    </lineage>
</organism>
<dbReference type="EMBL" id="ASPP01024684">
    <property type="protein sequence ID" value="ETO08803.1"/>
    <property type="molecule type" value="Genomic_DNA"/>
</dbReference>
<proteinExistence type="predicted"/>
<evidence type="ECO:0008006" key="3">
    <source>
        <dbReference type="Google" id="ProtNLM"/>
    </source>
</evidence>
<comment type="caution">
    <text evidence="1">The sequence shown here is derived from an EMBL/GenBank/DDBJ whole genome shotgun (WGS) entry which is preliminary data.</text>
</comment>
<name>X6M484_RETFI</name>
<dbReference type="AlphaFoldDB" id="X6M484"/>
<dbReference type="OrthoDB" id="2130750at2759"/>
<protein>
    <recommendedName>
        <fullName evidence="3">CAP-Gly domain-containing protein</fullName>
    </recommendedName>
</protein>
<evidence type="ECO:0000313" key="2">
    <source>
        <dbReference type="Proteomes" id="UP000023152"/>
    </source>
</evidence>
<reference evidence="1 2" key="1">
    <citation type="journal article" date="2013" name="Curr. Biol.">
        <title>The Genome of the Foraminiferan Reticulomyxa filosa.</title>
        <authorList>
            <person name="Glockner G."/>
            <person name="Hulsmann N."/>
            <person name="Schleicher M."/>
            <person name="Noegel A.A."/>
            <person name="Eichinger L."/>
            <person name="Gallinger C."/>
            <person name="Pawlowski J."/>
            <person name="Sierra R."/>
            <person name="Euteneuer U."/>
            <person name="Pillet L."/>
            <person name="Moustafa A."/>
            <person name="Platzer M."/>
            <person name="Groth M."/>
            <person name="Szafranski K."/>
            <person name="Schliwa M."/>
        </authorList>
    </citation>
    <scope>NUCLEOTIDE SEQUENCE [LARGE SCALE GENOMIC DNA]</scope>
</reference>
<keyword evidence="2" id="KW-1185">Reference proteome</keyword>
<accession>X6M484</accession>
<dbReference type="Proteomes" id="UP000023152">
    <property type="component" value="Unassembled WGS sequence"/>
</dbReference>
<gene>
    <name evidence="1" type="ORF">RFI_28584</name>
</gene>